<evidence type="ECO:0000313" key="9">
    <source>
        <dbReference type="Proteomes" id="UP001056336"/>
    </source>
</evidence>
<evidence type="ECO:0000259" key="7">
    <source>
        <dbReference type="Pfam" id="PF10502"/>
    </source>
</evidence>
<dbReference type="Proteomes" id="UP001056336">
    <property type="component" value="Chromosome"/>
</dbReference>
<feature type="transmembrane region" description="Helical" evidence="6">
    <location>
        <begin position="68"/>
        <end position="92"/>
    </location>
</feature>
<keyword evidence="6" id="KW-0645">Protease</keyword>
<dbReference type="NCBIfam" id="TIGR02227">
    <property type="entry name" value="sigpep_I_bact"/>
    <property type="match status" value="1"/>
</dbReference>
<keyword evidence="6" id="KW-0812">Transmembrane</keyword>
<dbReference type="EMBL" id="CP097332">
    <property type="protein sequence ID" value="UQX86644.1"/>
    <property type="molecule type" value="Genomic_DNA"/>
</dbReference>
<reference evidence="8" key="1">
    <citation type="journal article" date="2018" name="Int. J. Syst. Evol. Microbiol.">
        <title>Jatrophihabitans telluris sp. nov., isolated from sediment soil of lava forest wetlands and the emended description of the genus Jatrophihabitans.</title>
        <authorList>
            <person name="Lee K.C."/>
            <person name="Suh M.K."/>
            <person name="Eom M.K."/>
            <person name="Kim K.K."/>
            <person name="Kim J.S."/>
            <person name="Kim D.S."/>
            <person name="Ko S.H."/>
            <person name="Shin Y.K."/>
            <person name="Lee J.S."/>
        </authorList>
    </citation>
    <scope>NUCLEOTIDE SEQUENCE</scope>
    <source>
        <strain evidence="8">N237</strain>
    </source>
</reference>
<organism evidence="8 9">
    <name type="scientific">Jatrophihabitans telluris</name>
    <dbReference type="NCBI Taxonomy" id="2038343"/>
    <lineage>
        <taxon>Bacteria</taxon>
        <taxon>Bacillati</taxon>
        <taxon>Actinomycetota</taxon>
        <taxon>Actinomycetes</taxon>
        <taxon>Jatrophihabitantales</taxon>
        <taxon>Jatrophihabitantaceae</taxon>
        <taxon>Jatrophihabitans</taxon>
    </lineage>
</organism>
<dbReference type="InterPro" id="IPR019758">
    <property type="entry name" value="Pept_S26A_signal_pept_1_CS"/>
</dbReference>
<evidence type="ECO:0000256" key="3">
    <source>
        <dbReference type="ARBA" id="ARBA00009370"/>
    </source>
</evidence>
<keyword evidence="5 6" id="KW-0378">Hydrolase</keyword>
<dbReference type="EC" id="3.4.21.89" evidence="4 6"/>
<name>A0ABY4QRZ3_9ACTN</name>
<gene>
    <name evidence="8" type="primary">lepB</name>
    <name evidence="8" type="ORF">M6D93_09995</name>
</gene>
<keyword evidence="6" id="KW-1133">Transmembrane helix</keyword>
<dbReference type="CDD" id="cd06530">
    <property type="entry name" value="S26_SPase_I"/>
    <property type="match status" value="1"/>
</dbReference>
<evidence type="ECO:0000256" key="4">
    <source>
        <dbReference type="ARBA" id="ARBA00013208"/>
    </source>
</evidence>
<dbReference type="PROSITE" id="PS00761">
    <property type="entry name" value="SPASE_I_3"/>
    <property type="match status" value="1"/>
</dbReference>
<evidence type="ECO:0000256" key="6">
    <source>
        <dbReference type="RuleBase" id="RU362042"/>
    </source>
</evidence>
<comment type="similarity">
    <text evidence="3 6">Belongs to the peptidase S26 family.</text>
</comment>
<comment type="subcellular location">
    <subcellularLocation>
        <location evidence="2">Cell membrane</location>
        <topology evidence="2">Single-pass type II membrane protein</topology>
    </subcellularLocation>
    <subcellularLocation>
        <location evidence="6">Membrane</location>
        <topology evidence="6">Single-pass type II membrane protein</topology>
    </subcellularLocation>
</comment>
<dbReference type="PANTHER" id="PTHR43390">
    <property type="entry name" value="SIGNAL PEPTIDASE I"/>
    <property type="match status" value="1"/>
</dbReference>
<dbReference type="InterPro" id="IPR036286">
    <property type="entry name" value="LexA/Signal_pep-like_sf"/>
</dbReference>
<evidence type="ECO:0000313" key="8">
    <source>
        <dbReference type="EMBL" id="UQX86644.1"/>
    </source>
</evidence>
<reference evidence="8" key="2">
    <citation type="submission" date="2022-05" db="EMBL/GenBank/DDBJ databases">
        <authorList>
            <person name="Kim J.-S."/>
            <person name="Lee K."/>
            <person name="Suh M."/>
            <person name="Eom M."/>
            <person name="Kim J.-S."/>
            <person name="Kim D.-S."/>
            <person name="Ko S.-H."/>
            <person name="Shin Y."/>
            <person name="Lee J.-S."/>
        </authorList>
    </citation>
    <scope>NUCLEOTIDE SEQUENCE</scope>
    <source>
        <strain evidence="8">N237</strain>
    </source>
</reference>
<evidence type="ECO:0000256" key="2">
    <source>
        <dbReference type="ARBA" id="ARBA00004401"/>
    </source>
</evidence>
<feature type="domain" description="Peptidase S26" evidence="7">
    <location>
        <begin position="67"/>
        <end position="230"/>
    </location>
</feature>
<dbReference type="PRINTS" id="PR00727">
    <property type="entry name" value="LEADERPTASE"/>
</dbReference>
<proteinExistence type="inferred from homology"/>
<dbReference type="InterPro" id="IPR000223">
    <property type="entry name" value="Pept_S26A_signal_pept_1"/>
</dbReference>
<dbReference type="RefSeq" id="WP_249768983.1">
    <property type="nucleotide sequence ID" value="NZ_CP097332.1"/>
</dbReference>
<evidence type="ECO:0000256" key="5">
    <source>
        <dbReference type="ARBA" id="ARBA00022801"/>
    </source>
</evidence>
<dbReference type="PANTHER" id="PTHR43390:SF1">
    <property type="entry name" value="CHLOROPLAST PROCESSING PEPTIDASE"/>
    <property type="match status" value="1"/>
</dbReference>
<dbReference type="Gene3D" id="2.10.109.10">
    <property type="entry name" value="Umud Fragment, subunit A"/>
    <property type="match status" value="1"/>
</dbReference>
<comment type="catalytic activity">
    <reaction evidence="1 6">
        <text>Cleavage of hydrophobic, N-terminal signal or leader sequences from secreted and periplasmic proteins.</text>
        <dbReference type="EC" id="3.4.21.89"/>
    </reaction>
</comment>
<accession>A0ABY4QRZ3</accession>
<keyword evidence="9" id="KW-1185">Reference proteome</keyword>
<dbReference type="SUPFAM" id="SSF51306">
    <property type="entry name" value="LexA/Signal peptidase"/>
    <property type="match status" value="1"/>
</dbReference>
<sequence length="238" mass="25942">MSDSELGAAGAPDSDLRSRIAATVRANRVSPPVLASESVAVAARHSRAAHRHRRHGRTRRRLPSGVRWAILLIGTVLSVFVLRGYVIASFYIPSASMETTLHGCQGCEPDRVLVDKLSYRLHSVHRKDVVVFAKPDSWNVPDKDLIKRVIGLPGEAVSAHGGVVYIGSVALNEPYVNPACTDGTADFGPITVPAGQYFVMGDNRCNSSDSRFNGTIPRDKLVGRAFAVVWPLKHLRWL</sequence>
<keyword evidence="6" id="KW-0472">Membrane</keyword>
<dbReference type="InterPro" id="IPR019533">
    <property type="entry name" value="Peptidase_S26"/>
</dbReference>
<protein>
    <recommendedName>
        <fullName evidence="4 6">Signal peptidase I</fullName>
        <ecNumber evidence="4 6">3.4.21.89</ecNumber>
    </recommendedName>
</protein>
<evidence type="ECO:0000256" key="1">
    <source>
        <dbReference type="ARBA" id="ARBA00000677"/>
    </source>
</evidence>
<dbReference type="GO" id="GO:0009003">
    <property type="term" value="F:signal peptidase activity"/>
    <property type="evidence" value="ECO:0007669"/>
    <property type="project" value="UniProtKB-EC"/>
</dbReference>
<dbReference type="Pfam" id="PF10502">
    <property type="entry name" value="Peptidase_S26"/>
    <property type="match status" value="1"/>
</dbReference>